<dbReference type="InterPro" id="IPR013096">
    <property type="entry name" value="Cupin_2"/>
</dbReference>
<name>A0AB36NYI1_9FLAO</name>
<dbReference type="Proteomes" id="UP000198431">
    <property type="component" value="Unassembled WGS sequence"/>
</dbReference>
<dbReference type="Gene3D" id="2.60.120.10">
    <property type="entry name" value="Jelly Rolls"/>
    <property type="match status" value="1"/>
</dbReference>
<dbReference type="PANTHER" id="PTHR43698">
    <property type="entry name" value="RIBD C-TERMINAL DOMAIN CONTAINING PROTEIN"/>
    <property type="match status" value="1"/>
</dbReference>
<dbReference type="InterPro" id="IPR047263">
    <property type="entry name" value="HNL-like_cupin"/>
</dbReference>
<dbReference type="InterPro" id="IPR011051">
    <property type="entry name" value="RmlC_Cupin_sf"/>
</dbReference>
<dbReference type="EMBL" id="MUHB01000012">
    <property type="protein sequence ID" value="OXB03671.1"/>
    <property type="molecule type" value="Genomic_DNA"/>
</dbReference>
<evidence type="ECO:0000313" key="3">
    <source>
        <dbReference type="Proteomes" id="UP000198431"/>
    </source>
</evidence>
<dbReference type="Pfam" id="PF07883">
    <property type="entry name" value="Cupin_2"/>
    <property type="match status" value="1"/>
</dbReference>
<dbReference type="CDD" id="cd02233">
    <property type="entry name" value="cupin_HNL-like"/>
    <property type="match status" value="1"/>
</dbReference>
<dbReference type="AlphaFoldDB" id="A0AB36NYI1"/>
<accession>A0AB36NYI1</accession>
<dbReference type="PANTHER" id="PTHR43698:SF1">
    <property type="entry name" value="BLL4564 PROTEIN"/>
    <property type="match status" value="1"/>
</dbReference>
<reference evidence="2 3" key="1">
    <citation type="submission" date="2016-11" db="EMBL/GenBank/DDBJ databases">
        <title>Whole genomes of Flavobacteriaceae.</title>
        <authorList>
            <person name="Stine C."/>
            <person name="Li C."/>
            <person name="Tadesse D."/>
        </authorList>
    </citation>
    <scope>NUCLEOTIDE SEQUENCE [LARGE SCALE GENOMIC DNA]</scope>
    <source>
        <strain evidence="2 3">ATCC 19366</strain>
    </source>
</reference>
<gene>
    <name evidence="2" type="ORF">B0A72_14290</name>
</gene>
<sequence length="147" mass="16372">MAALSCNGTKENHSDENVVFPKGKKVGNTNFTGTAWLTMLTENDTIYNTQIGNVTFEPGARTNWHYHKGGQILLVTQGKGYYQEKGKQIKIIKKGEVIKCPPNVMHWHGATPTDTLVHVAISTNTDNGTVVWLESVSDEEYSKYKND</sequence>
<evidence type="ECO:0000259" key="1">
    <source>
        <dbReference type="Pfam" id="PF07883"/>
    </source>
</evidence>
<dbReference type="InterPro" id="IPR014710">
    <property type="entry name" value="RmlC-like_jellyroll"/>
</dbReference>
<protein>
    <submittedName>
        <fullName evidence="2">Cupin</fullName>
    </submittedName>
</protein>
<organism evidence="2 3">
    <name type="scientific">Flavobacterium pectinovorum</name>
    <dbReference type="NCBI Taxonomy" id="29533"/>
    <lineage>
        <taxon>Bacteria</taxon>
        <taxon>Pseudomonadati</taxon>
        <taxon>Bacteroidota</taxon>
        <taxon>Flavobacteriia</taxon>
        <taxon>Flavobacteriales</taxon>
        <taxon>Flavobacteriaceae</taxon>
        <taxon>Flavobacterium</taxon>
    </lineage>
</organism>
<comment type="caution">
    <text evidence="2">The sequence shown here is derived from an EMBL/GenBank/DDBJ whole genome shotgun (WGS) entry which is preliminary data.</text>
</comment>
<evidence type="ECO:0000313" key="2">
    <source>
        <dbReference type="EMBL" id="OXB03671.1"/>
    </source>
</evidence>
<feature type="domain" description="Cupin type-2" evidence="1">
    <location>
        <begin position="54"/>
        <end position="115"/>
    </location>
</feature>
<dbReference type="SUPFAM" id="SSF51182">
    <property type="entry name" value="RmlC-like cupins"/>
    <property type="match status" value="1"/>
</dbReference>
<proteinExistence type="predicted"/>